<evidence type="ECO:0000256" key="4">
    <source>
        <dbReference type="ARBA" id="ARBA00022989"/>
    </source>
</evidence>
<accession>D6TZ77</accession>
<keyword evidence="9" id="KW-1185">Reference proteome</keyword>
<feature type="domain" description="Cardiolipin synthase N-terminal" evidence="7">
    <location>
        <begin position="18"/>
        <end position="55"/>
    </location>
</feature>
<keyword evidence="3 6" id="KW-0812">Transmembrane</keyword>
<dbReference type="Proteomes" id="UP000004508">
    <property type="component" value="Unassembled WGS sequence"/>
</dbReference>
<evidence type="ECO:0000256" key="1">
    <source>
        <dbReference type="ARBA" id="ARBA00004651"/>
    </source>
</evidence>
<evidence type="ECO:0000313" key="8">
    <source>
        <dbReference type="EMBL" id="EFH81867.1"/>
    </source>
</evidence>
<comment type="subcellular location">
    <subcellularLocation>
        <location evidence="1">Cell membrane</location>
        <topology evidence="1">Multi-pass membrane protein</topology>
    </subcellularLocation>
</comment>
<gene>
    <name evidence="8" type="ORF">Krac_2623</name>
</gene>
<evidence type="ECO:0000256" key="6">
    <source>
        <dbReference type="SAM" id="Phobius"/>
    </source>
</evidence>
<dbReference type="EMBL" id="ADVG01000004">
    <property type="protein sequence ID" value="EFH81867.1"/>
    <property type="molecule type" value="Genomic_DNA"/>
</dbReference>
<dbReference type="GO" id="GO:0005886">
    <property type="term" value="C:plasma membrane"/>
    <property type="evidence" value="ECO:0007669"/>
    <property type="project" value="UniProtKB-SubCell"/>
</dbReference>
<feature type="transmembrane region" description="Helical" evidence="6">
    <location>
        <begin position="39"/>
        <end position="56"/>
    </location>
</feature>
<dbReference type="InParanoid" id="D6TZ77"/>
<keyword evidence="5 6" id="KW-0472">Membrane</keyword>
<proteinExistence type="predicted"/>
<evidence type="ECO:0000256" key="2">
    <source>
        <dbReference type="ARBA" id="ARBA00022475"/>
    </source>
</evidence>
<reference evidence="8 9" key="1">
    <citation type="journal article" date="2011" name="Stand. Genomic Sci.">
        <title>Non-contiguous finished genome sequence and contextual data of the filamentous soil bacterium Ktedonobacter racemifer type strain (SOSP1-21).</title>
        <authorList>
            <person name="Chang Y.J."/>
            <person name="Land M."/>
            <person name="Hauser L."/>
            <person name="Chertkov O."/>
            <person name="Del Rio T.G."/>
            <person name="Nolan M."/>
            <person name="Copeland A."/>
            <person name="Tice H."/>
            <person name="Cheng J.F."/>
            <person name="Lucas S."/>
            <person name="Han C."/>
            <person name="Goodwin L."/>
            <person name="Pitluck S."/>
            <person name="Ivanova N."/>
            <person name="Ovchinikova G."/>
            <person name="Pati A."/>
            <person name="Chen A."/>
            <person name="Palaniappan K."/>
            <person name="Mavromatis K."/>
            <person name="Liolios K."/>
            <person name="Brettin T."/>
            <person name="Fiebig A."/>
            <person name="Rohde M."/>
            <person name="Abt B."/>
            <person name="Goker M."/>
            <person name="Detter J.C."/>
            <person name="Woyke T."/>
            <person name="Bristow J."/>
            <person name="Eisen J.A."/>
            <person name="Markowitz V."/>
            <person name="Hugenholtz P."/>
            <person name="Kyrpides N.C."/>
            <person name="Klenk H.P."/>
            <person name="Lapidus A."/>
        </authorList>
    </citation>
    <scope>NUCLEOTIDE SEQUENCE [LARGE SCALE GENOMIC DNA]</scope>
    <source>
        <strain evidence="9">DSM 44963</strain>
    </source>
</reference>
<dbReference type="OrthoDB" id="7596142at2"/>
<evidence type="ECO:0000313" key="9">
    <source>
        <dbReference type="Proteomes" id="UP000004508"/>
    </source>
</evidence>
<name>D6TZ77_KTERA</name>
<keyword evidence="4 6" id="KW-1133">Transmembrane helix</keyword>
<protein>
    <recommendedName>
        <fullName evidence="7">Cardiolipin synthase N-terminal domain-containing protein</fullName>
    </recommendedName>
</protein>
<evidence type="ECO:0000259" key="7">
    <source>
        <dbReference type="Pfam" id="PF13396"/>
    </source>
</evidence>
<dbReference type="RefSeq" id="WP_007919506.1">
    <property type="nucleotide sequence ID" value="NZ_ADVG01000004.1"/>
</dbReference>
<dbReference type="AlphaFoldDB" id="D6TZ77"/>
<comment type="caution">
    <text evidence="8">The sequence shown here is derived from an EMBL/GenBank/DDBJ whole genome shotgun (WGS) entry which is preliminary data.</text>
</comment>
<organism evidence="8 9">
    <name type="scientific">Ktedonobacter racemifer DSM 44963</name>
    <dbReference type="NCBI Taxonomy" id="485913"/>
    <lineage>
        <taxon>Bacteria</taxon>
        <taxon>Bacillati</taxon>
        <taxon>Chloroflexota</taxon>
        <taxon>Ktedonobacteria</taxon>
        <taxon>Ktedonobacterales</taxon>
        <taxon>Ktedonobacteraceae</taxon>
        <taxon>Ktedonobacter</taxon>
    </lineage>
</organism>
<sequence>MQSDNIMGFIIVGVGIICWIWVLLDCIRDPELDKAGRKRWIAFVALVPAIGALFYVQRRRSEHKAQNFPATEAARQAATPAPFQHLEHFSHHAHAEDPIVEEASAQEQEPHHEL</sequence>
<feature type="transmembrane region" description="Helical" evidence="6">
    <location>
        <begin position="6"/>
        <end position="27"/>
    </location>
</feature>
<keyword evidence="2" id="KW-1003">Cell membrane</keyword>
<dbReference type="InterPro" id="IPR027379">
    <property type="entry name" value="CLS_N"/>
</dbReference>
<evidence type="ECO:0000256" key="5">
    <source>
        <dbReference type="ARBA" id="ARBA00023136"/>
    </source>
</evidence>
<dbReference type="Pfam" id="PF13396">
    <property type="entry name" value="PLDc_N"/>
    <property type="match status" value="1"/>
</dbReference>
<evidence type="ECO:0000256" key="3">
    <source>
        <dbReference type="ARBA" id="ARBA00022692"/>
    </source>
</evidence>